<evidence type="ECO:0000259" key="5">
    <source>
        <dbReference type="Pfam" id="PF07635"/>
    </source>
</evidence>
<dbReference type="SUPFAM" id="SSF49899">
    <property type="entry name" value="Concanavalin A-like lectins/glucanases"/>
    <property type="match status" value="1"/>
</dbReference>
<keyword evidence="7" id="KW-1185">Reference proteome</keyword>
<dbReference type="InterPro" id="IPR022655">
    <property type="entry name" value="DUF1553"/>
</dbReference>
<dbReference type="RefSeq" id="WP_146504835.1">
    <property type="nucleotide sequence ID" value="NZ_SJPG01000001.1"/>
</dbReference>
<dbReference type="PANTHER" id="PTHR35889">
    <property type="entry name" value="CYCLOINULO-OLIGOSACCHARIDE FRUCTANOTRANSFERASE-RELATED"/>
    <property type="match status" value="1"/>
</dbReference>
<evidence type="ECO:0000256" key="1">
    <source>
        <dbReference type="SAM" id="Coils"/>
    </source>
</evidence>
<proteinExistence type="predicted"/>
<organism evidence="6 7">
    <name type="scientific">Rubinisphaera italica</name>
    <dbReference type="NCBI Taxonomy" id="2527969"/>
    <lineage>
        <taxon>Bacteria</taxon>
        <taxon>Pseudomonadati</taxon>
        <taxon>Planctomycetota</taxon>
        <taxon>Planctomycetia</taxon>
        <taxon>Planctomycetales</taxon>
        <taxon>Planctomycetaceae</taxon>
        <taxon>Rubinisphaera</taxon>
    </lineage>
</organism>
<feature type="coiled-coil region" evidence="1">
    <location>
        <begin position="375"/>
        <end position="402"/>
    </location>
</feature>
<evidence type="ECO:0000313" key="7">
    <source>
        <dbReference type="Proteomes" id="UP000316095"/>
    </source>
</evidence>
<dbReference type="GO" id="GO:0009055">
    <property type="term" value="F:electron transfer activity"/>
    <property type="evidence" value="ECO:0007669"/>
    <property type="project" value="InterPro"/>
</dbReference>
<dbReference type="InterPro" id="IPR011429">
    <property type="entry name" value="Cyt_c_Planctomycete-type"/>
</dbReference>
<protein>
    <submittedName>
        <fullName evidence="6">Planctomycete cytochrome C</fullName>
    </submittedName>
</protein>
<dbReference type="Pfam" id="PF07635">
    <property type="entry name" value="PSCyt1"/>
    <property type="match status" value="1"/>
</dbReference>
<dbReference type="Gene3D" id="2.60.120.200">
    <property type="match status" value="1"/>
</dbReference>
<evidence type="ECO:0000256" key="2">
    <source>
        <dbReference type="SAM" id="SignalP"/>
    </source>
</evidence>
<dbReference type="OrthoDB" id="127107at2"/>
<accession>A0A5C5XKT2</accession>
<dbReference type="Pfam" id="PF13385">
    <property type="entry name" value="Laminin_G_3"/>
    <property type="match status" value="1"/>
</dbReference>
<dbReference type="Proteomes" id="UP000316095">
    <property type="component" value="Unassembled WGS sequence"/>
</dbReference>
<feature type="signal peptide" evidence="2">
    <location>
        <begin position="1"/>
        <end position="23"/>
    </location>
</feature>
<evidence type="ECO:0000259" key="4">
    <source>
        <dbReference type="Pfam" id="PF07587"/>
    </source>
</evidence>
<dbReference type="SUPFAM" id="SSF46626">
    <property type="entry name" value="Cytochrome c"/>
    <property type="match status" value="1"/>
</dbReference>
<keyword evidence="2" id="KW-0732">Signal</keyword>
<feature type="domain" description="DUF1549" evidence="3">
    <location>
        <begin position="148"/>
        <end position="354"/>
    </location>
</feature>
<dbReference type="Pfam" id="PF07587">
    <property type="entry name" value="PSD1"/>
    <property type="match status" value="1"/>
</dbReference>
<keyword evidence="1" id="KW-0175">Coiled coil</keyword>
<dbReference type="GO" id="GO:0020037">
    <property type="term" value="F:heme binding"/>
    <property type="evidence" value="ECO:0007669"/>
    <property type="project" value="InterPro"/>
</dbReference>
<dbReference type="Pfam" id="PF07583">
    <property type="entry name" value="PSCyt2"/>
    <property type="match status" value="1"/>
</dbReference>
<comment type="caution">
    <text evidence="6">The sequence shown here is derived from an EMBL/GenBank/DDBJ whole genome shotgun (WGS) entry which is preliminary data.</text>
</comment>
<dbReference type="InterPro" id="IPR013320">
    <property type="entry name" value="ConA-like_dom_sf"/>
</dbReference>
<gene>
    <name evidence="6" type="ORF">Pan54_37920</name>
</gene>
<sequence precursor="true">MKSLLRISTIMLTFAVLAVQVKAAEPAKISFNQDVRPILSDRCYFCHGPDPAHREADLRLDDRDVALEFLAIVPGKPDESELIRRIESHDPDEQMPPPASKRMISAEEIDTLRSWITQGAEYQQHWSFRRIEETAVPEIADSTWPTNEIDHFILQALKERQLQPNQPANRETLLRRVTFDLTGLPPTLEELDAFLLDESPKAYEKVVDRLLASPAYGERMTSEWLDVARYSDTYGYQVDRDRFVWPWRDWVINSFNQNLPYDQFITEQLAGDLLPNPTQDQILATTFNRLHPQKVEGGSVPEEFRIEYVADRTQTFATAFLGLTMECARCHSHKYDPLTQTEYYQISSFFDNIDEAGLYSFFTSAIPTPTLLLTNDQQKQQIADLQKAITEKVSEEAQLRQEAHSRYEEWRVGDHSELIKDQQKLIPDQIAHLDFESGSFGNNTSVPGVHGQAVKLTGDDAINLEVGNFRRFQPFSVSLWMQTPDVKERAVIFHRSRAWTDAASRGYEMLIEEGRLSASLIHFWPGNAISIRTKDKIPTSEWLHVAMTYDGSSRAGGIGLWINGVKAETEIIRNQLQKNITGGGGDNIAIGERFRDRGFKNGLVDDFKVYQRELTLVEVADLAERQSLESILAMTTEERTPEQLFRIKTYYLSNFDEAYRKHLEELRSMREKLCNLLDPVSEIMVMREREEPRPTYLLNRGDYTQPADEVRDEIPAVLNPFPEGAPRNRLGLAKWLIDRDNPLTARVTVNRYWQMLFSQGLVRTPEDFGSQGVPPTHPELLDWLALDFMTHNWDVKRLLKQIVMSNTYQQSSQVKPEDLKRDPENRWLARFPARRLPAEMLRDNALAVSGLLVEKVGGAPVKPYEVEDSFKPTPRSKGEGLYRRSLYTYWKRTGPAPAMMTFDASKRDVCQVKREKTSSPLQAFIMMNGPQFVEAARNLAEESLRLHPEDSTAAITRMFRQLTSRAPSDQEMSVLNNLYQQNRTHFQTNPEAALSYLKIGDKTRDESLEPAQCAALTVVANTLLNYDETMMQR</sequence>
<dbReference type="AlphaFoldDB" id="A0A5C5XKT2"/>
<evidence type="ECO:0000259" key="3">
    <source>
        <dbReference type="Pfam" id="PF07583"/>
    </source>
</evidence>
<dbReference type="EMBL" id="SJPG01000001">
    <property type="protein sequence ID" value="TWT63041.1"/>
    <property type="molecule type" value="Genomic_DNA"/>
</dbReference>
<reference evidence="6 7" key="1">
    <citation type="submission" date="2019-02" db="EMBL/GenBank/DDBJ databases">
        <title>Deep-cultivation of Planctomycetes and their phenomic and genomic characterization uncovers novel biology.</title>
        <authorList>
            <person name="Wiegand S."/>
            <person name="Jogler M."/>
            <person name="Boedeker C."/>
            <person name="Pinto D."/>
            <person name="Vollmers J."/>
            <person name="Rivas-Marin E."/>
            <person name="Kohn T."/>
            <person name="Peeters S.H."/>
            <person name="Heuer A."/>
            <person name="Rast P."/>
            <person name="Oberbeckmann S."/>
            <person name="Bunk B."/>
            <person name="Jeske O."/>
            <person name="Meyerdierks A."/>
            <person name="Storesund J.E."/>
            <person name="Kallscheuer N."/>
            <person name="Luecker S."/>
            <person name="Lage O.M."/>
            <person name="Pohl T."/>
            <person name="Merkel B.J."/>
            <person name="Hornburger P."/>
            <person name="Mueller R.-W."/>
            <person name="Bruemmer F."/>
            <person name="Labrenz M."/>
            <person name="Spormann A.M."/>
            <person name="Op Den Camp H."/>
            <person name="Overmann J."/>
            <person name="Amann R."/>
            <person name="Jetten M.S.M."/>
            <person name="Mascher T."/>
            <person name="Medema M.H."/>
            <person name="Devos D.P."/>
            <person name="Kaster A.-K."/>
            <person name="Ovreas L."/>
            <person name="Rohde M."/>
            <person name="Galperin M.Y."/>
            <person name="Jogler C."/>
        </authorList>
    </citation>
    <scope>NUCLEOTIDE SEQUENCE [LARGE SCALE GENOMIC DNA]</scope>
    <source>
        <strain evidence="6 7">Pan54</strain>
    </source>
</reference>
<feature type="domain" description="Cytochrome C Planctomycete-type" evidence="5">
    <location>
        <begin position="43"/>
        <end position="98"/>
    </location>
</feature>
<dbReference type="InterPro" id="IPR036909">
    <property type="entry name" value="Cyt_c-like_dom_sf"/>
</dbReference>
<name>A0A5C5XKT2_9PLAN</name>
<feature type="chain" id="PRO_5022957462" evidence="2">
    <location>
        <begin position="24"/>
        <end position="1033"/>
    </location>
</feature>
<evidence type="ECO:0000313" key="6">
    <source>
        <dbReference type="EMBL" id="TWT63041.1"/>
    </source>
</evidence>
<dbReference type="InterPro" id="IPR011444">
    <property type="entry name" value="DUF1549"/>
</dbReference>
<dbReference type="PANTHER" id="PTHR35889:SF3">
    <property type="entry name" value="F-BOX DOMAIN-CONTAINING PROTEIN"/>
    <property type="match status" value="1"/>
</dbReference>
<feature type="domain" description="DUF1553" evidence="4">
    <location>
        <begin position="728"/>
        <end position="978"/>
    </location>
</feature>